<sequence>METLEGIPHHVEGRNVEPLIDRGLKTVKKPLDMEMLVEIVLMTSKHWNLKLEHPQLNIWGVLSGEAKKLSVVC</sequence>
<dbReference type="EMBL" id="JBBNAE010000006">
    <property type="protein sequence ID" value="KAK9116595.1"/>
    <property type="molecule type" value="Genomic_DNA"/>
</dbReference>
<protein>
    <submittedName>
        <fullName evidence="1">Uncharacterized protein</fullName>
    </submittedName>
</protein>
<dbReference type="AlphaFoldDB" id="A0AAP0IK42"/>
<reference evidence="1 2" key="1">
    <citation type="submission" date="2024-01" db="EMBL/GenBank/DDBJ databases">
        <title>Genome assemblies of Stephania.</title>
        <authorList>
            <person name="Yang L."/>
        </authorList>
    </citation>
    <scope>NUCLEOTIDE SEQUENCE [LARGE SCALE GENOMIC DNA]</scope>
    <source>
        <strain evidence="1">QJT</strain>
        <tissue evidence="1">Leaf</tissue>
    </source>
</reference>
<evidence type="ECO:0000313" key="2">
    <source>
        <dbReference type="Proteomes" id="UP001417504"/>
    </source>
</evidence>
<evidence type="ECO:0000313" key="1">
    <source>
        <dbReference type="EMBL" id="KAK9116595.1"/>
    </source>
</evidence>
<accession>A0AAP0IK42</accession>
<organism evidence="1 2">
    <name type="scientific">Stephania japonica</name>
    <dbReference type="NCBI Taxonomy" id="461633"/>
    <lineage>
        <taxon>Eukaryota</taxon>
        <taxon>Viridiplantae</taxon>
        <taxon>Streptophyta</taxon>
        <taxon>Embryophyta</taxon>
        <taxon>Tracheophyta</taxon>
        <taxon>Spermatophyta</taxon>
        <taxon>Magnoliopsida</taxon>
        <taxon>Ranunculales</taxon>
        <taxon>Menispermaceae</taxon>
        <taxon>Menispermoideae</taxon>
        <taxon>Cissampelideae</taxon>
        <taxon>Stephania</taxon>
    </lineage>
</organism>
<proteinExistence type="predicted"/>
<name>A0AAP0IK42_9MAGN</name>
<gene>
    <name evidence="1" type="ORF">Sjap_015542</name>
</gene>
<comment type="caution">
    <text evidence="1">The sequence shown here is derived from an EMBL/GenBank/DDBJ whole genome shotgun (WGS) entry which is preliminary data.</text>
</comment>
<dbReference type="Proteomes" id="UP001417504">
    <property type="component" value="Unassembled WGS sequence"/>
</dbReference>
<keyword evidence="2" id="KW-1185">Reference proteome</keyword>